<sequence length="119" mass="13962">MPLTKTWAKNNHSLDNILMTEIVKQKTQEEKIMIVPITASQLKETNHIWIELKNRMQASRTLMDLFFLHHPILLENGEMKNELRATALRNSPQITPTYSYANFQLKLAKFHSRASERFP</sequence>
<name>A0AA40KMR9_9HYME</name>
<protein>
    <submittedName>
        <fullName evidence="1">Uncharacterized protein</fullName>
    </submittedName>
</protein>
<dbReference type="Proteomes" id="UP001177670">
    <property type="component" value="Unassembled WGS sequence"/>
</dbReference>
<reference evidence="1" key="1">
    <citation type="submission" date="2021-10" db="EMBL/GenBank/DDBJ databases">
        <title>Melipona bicolor Genome sequencing and assembly.</title>
        <authorList>
            <person name="Araujo N.S."/>
            <person name="Arias M.C."/>
        </authorList>
    </citation>
    <scope>NUCLEOTIDE SEQUENCE</scope>
    <source>
        <strain evidence="1">USP_2M_L1-L4_2017</strain>
        <tissue evidence="1">Whole body</tissue>
    </source>
</reference>
<evidence type="ECO:0000313" key="2">
    <source>
        <dbReference type="Proteomes" id="UP001177670"/>
    </source>
</evidence>
<keyword evidence="2" id="KW-1185">Reference proteome</keyword>
<gene>
    <name evidence="1" type="ORF">K0M31_005490</name>
</gene>
<proteinExistence type="predicted"/>
<comment type="caution">
    <text evidence="1">The sequence shown here is derived from an EMBL/GenBank/DDBJ whole genome shotgun (WGS) entry which is preliminary data.</text>
</comment>
<dbReference type="EMBL" id="JAHYIQ010000015">
    <property type="protein sequence ID" value="KAK1125957.1"/>
    <property type="molecule type" value="Genomic_DNA"/>
</dbReference>
<accession>A0AA40KMR9</accession>
<organism evidence="1 2">
    <name type="scientific">Melipona bicolor</name>
    <dbReference type="NCBI Taxonomy" id="60889"/>
    <lineage>
        <taxon>Eukaryota</taxon>
        <taxon>Metazoa</taxon>
        <taxon>Ecdysozoa</taxon>
        <taxon>Arthropoda</taxon>
        <taxon>Hexapoda</taxon>
        <taxon>Insecta</taxon>
        <taxon>Pterygota</taxon>
        <taxon>Neoptera</taxon>
        <taxon>Endopterygota</taxon>
        <taxon>Hymenoptera</taxon>
        <taxon>Apocrita</taxon>
        <taxon>Aculeata</taxon>
        <taxon>Apoidea</taxon>
        <taxon>Anthophila</taxon>
        <taxon>Apidae</taxon>
        <taxon>Melipona</taxon>
    </lineage>
</organism>
<evidence type="ECO:0000313" key="1">
    <source>
        <dbReference type="EMBL" id="KAK1125957.1"/>
    </source>
</evidence>
<dbReference type="AlphaFoldDB" id="A0AA40KMR9"/>